<dbReference type="EMBL" id="JH992969">
    <property type="protein sequence ID" value="EKX53715.1"/>
    <property type="molecule type" value="Genomic_DNA"/>
</dbReference>
<feature type="signal peptide" evidence="6">
    <location>
        <begin position="1"/>
        <end position="19"/>
    </location>
</feature>
<dbReference type="EC" id="4.3.2.9" evidence="1"/>
<evidence type="ECO:0000256" key="2">
    <source>
        <dbReference type="ARBA" id="ARBA00023239"/>
    </source>
</evidence>
<reference evidence="9" key="2">
    <citation type="submission" date="2012-11" db="EMBL/GenBank/DDBJ databases">
        <authorList>
            <person name="Kuo A."/>
            <person name="Curtis B.A."/>
            <person name="Tanifuji G."/>
            <person name="Burki F."/>
            <person name="Gruber A."/>
            <person name="Irimia M."/>
            <person name="Maruyama S."/>
            <person name="Arias M.C."/>
            <person name="Ball S.G."/>
            <person name="Gile G.H."/>
            <person name="Hirakawa Y."/>
            <person name="Hopkins J.F."/>
            <person name="Rensing S.A."/>
            <person name="Schmutz J."/>
            <person name="Symeonidi A."/>
            <person name="Elias M."/>
            <person name="Eveleigh R.J."/>
            <person name="Herman E.K."/>
            <person name="Klute M.J."/>
            <person name="Nakayama T."/>
            <person name="Obornik M."/>
            <person name="Reyes-Prieto A."/>
            <person name="Armbrust E.V."/>
            <person name="Aves S.J."/>
            <person name="Beiko R.G."/>
            <person name="Coutinho P."/>
            <person name="Dacks J.B."/>
            <person name="Durnford D.G."/>
            <person name="Fast N.M."/>
            <person name="Green B.R."/>
            <person name="Grisdale C."/>
            <person name="Hempe F."/>
            <person name="Henrissat B."/>
            <person name="Hoppner M.P."/>
            <person name="Ishida K.-I."/>
            <person name="Kim E."/>
            <person name="Koreny L."/>
            <person name="Kroth P.G."/>
            <person name="Liu Y."/>
            <person name="Malik S.-B."/>
            <person name="Maier U.G."/>
            <person name="McRose D."/>
            <person name="Mock T."/>
            <person name="Neilson J.A."/>
            <person name="Onodera N.T."/>
            <person name="Poole A.M."/>
            <person name="Pritham E.J."/>
            <person name="Richards T.A."/>
            <person name="Rocap G."/>
            <person name="Roy S.W."/>
            <person name="Sarai C."/>
            <person name="Schaack S."/>
            <person name="Shirato S."/>
            <person name="Slamovits C.H."/>
            <person name="Spencer D.F."/>
            <person name="Suzuki S."/>
            <person name="Worden A.Z."/>
            <person name="Zauner S."/>
            <person name="Barry K."/>
            <person name="Bell C."/>
            <person name="Bharti A.K."/>
            <person name="Crow J.A."/>
            <person name="Grimwood J."/>
            <person name="Kramer R."/>
            <person name="Lindquist E."/>
            <person name="Lucas S."/>
            <person name="Salamov A."/>
            <person name="McFadden G.I."/>
            <person name="Lane C.E."/>
            <person name="Keeling P.J."/>
            <person name="Gray M.W."/>
            <person name="Grigoriev I.V."/>
            <person name="Archibald J.M."/>
        </authorList>
    </citation>
    <scope>NUCLEOTIDE SEQUENCE</scope>
    <source>
        <strain evidence="9">CCMP2712</strain>
    </source>
</reference>
<dbReference type="InterPro" id="IPR013024">
    <property type="entry name" value="GGCT-like"/>
</dbReference>
<dbReference type="EnsemblProtists" id="EKX53715">
    <property type="protein sequence ID" value="EKX53715"/>
    <property type="gene ID" value="GUITHDRAFT_160906"/>
</dbReference>
<keyword evidence="9" id="KW-1185">Reference proteome</keyword>
<dbReference type="KEGG" id="gtt:GUITHDRAFT_160906"/>
<feature type="transmembrane region" description="Helical" evidence="5">
    <location>
        <begin position="318"/>
        <end position="342"/>
    </location>
</feature>
<dbReference type="RefSeq" id="XP_005840695.1">
    <property type="nucleotide sequence ID" value="XM_005840638.1"/>
</dbReference>
<organism evidence="7">
    <name type="scientific">Guillardia theta (strain CCMP2712)</name>
    <name type="common">Cryptophyte</name>
    <dbReference type="NCBI Taxonomy" id="905079"/>
    <lineage>
        <taxon>Eukaryota</taxon>
        <taxon>Cryptophyceae</taxon>
        <taxon>Pyrenomonadales</taxon>
        <taxon>Geminigeraceae</taxon>
        <taxon>Guillardia</taxon>
    </lineage>
</organism>
<feature type="binding site" evidence="4">
    <location>
        <position position="199"/>
    </location>
    <ligand>
        <name>substrate</name>
    </ligand>
</feature>
<keyword evidence="6" id="KW-0732">Signal</keyword>
<dbReference type="OrthoDB" id="2017317at2759"/>
<evidence type="ECO:0000256" key="3">
    <source>
        <dbReference type="PIRSR" id="PIRSR617939-1"/>
    </source>
</evidence>
<feature type="active site" description="Proton acceptor" evidence="3">
    <location>
        <position position="152"/>
    </location>
</feature>
<evidence type="ECO:0000256" key="4">
    <source>
        <dbReference type="PIRSR" id="PIRSR617939-2"/>
    </source>
</evidence>
<dbReference type="Proteomes" id="UP000011087">
    <property type="component" value="Unassembled WGS sequence"/>
</dbReference>
<dbReference type="GO" id="GO:0003839">
    <property type="term" value="F:gamma-glutamylcyclotransferase activity"/>
    <property type="evidence" value="ECO:0007669"/>
    <property type="project" value="UniProtKB-EC"/>
</dbReference>
<evidence type="ECO:0000313" key="7">
    <source>
        <dbReference type="EMBL" id="EKX53715.1"/>
    </source>
</evidence>
<keyword evidence="5" id="KW-0812">Transmembrane</keyword>
<dbReference type="InterPro" id="IPR017939">
    <property type="entry name" value="G-Glutamylcylcotransferase"/>
</dbReference>
<reference evidence="8" key="3">
    <citation type="submission" date="2015-06" db="UniProtKB">
        <authorList>
            <consortium name="EnsemblProtists"/>
        </authorList>
    </citation>
    <scope>IDENTIFICATION</scope>
</reference>
<dbReference type="GeneID" id="17310534"/>
<evidence type="ECO:0000256" key="5">
    <source>
        <dbReference type="SAM" id="Phobius"/>
    </source>
</evidence>
<gene>
    <name evidence="7" type="ORF">GUITHDRAFT_160906</name>
</gene>
<keyword evidence="2" id="KW-0456">Lyase</keyword>
<dbReference type="Gene3D" id="3.10.490.10">
    <property type="entry name" value="Gamma-glutamyl cyclotransferase-like"/>
    <property type="match status" value="1"/>
</dbReference>
<dbReference type="PaxDb" id="55529-EKX53715"/>
<name>L1JZT4_GUITC</name>
<sequence length="359" mass="39287">MRFLYLALSLLQAFSLASAFVSFPTTCPSRLTRRNLRTLSMSITEPRPPSTSVGSERSRPREVQADVVYNFAFGSNLSPDKRNSRGANGTAITTKSTCPAYVEGFRLAFNMPMFPPLEPGMAALTSATSDECCHGLLLELGREEYERLWLSEGGSAAKPPYDETVVLAKTYDGREVKAIAFTASSHSAKPYELPPSARYKDIMLKGARDSGLAPAWIDYIQNIPSSNPTKILQLICACYLQFSIFLFRQGGGFARDRKGWIGSLARAMSAGYRAALVSVYRHVAWQGSLRLKPFRVVGPSSEANSEATPSLLLHTMRLMAAEVALSILLLPGALMGILIRAIRTLQGKPMYSFGPPSKK</sequence>
<keyword evidence="5" id="KW-0472">Membrane</keyword>
<keyword evidence="5" id="KW-1133">Transmembrane helix</keyword>
<evidence type="ECO:0000313" key="9">
    <source>
        <dbReference type="Proteomes" id="UP000011087"/>
    </source>
</evidence>
<accession>L1JZT4</accession>
<evidence type="ECO:0000256" key="6">
    <source>
        <dbReference type="SAM" id="SignalP"/>
    </source>
</evidence>
<dbReference type="PANTHER" id="PTHR12935:SF0">
    <property type="entry name" value="GAMMA-GLUTAMYLCYCLOTRANSFERASE"/>
    <property type="match status" value="1"/>
</dbReference>
<reference evidence="7 9" key="1">
    <citation type="journal article" date="2012" name="Nature">
        <title>Algal genomes reveal evolutionary mosaicism and the fate of nucleomorphs.</title>
        <authorList>
            <consortium name="DOE Joint Genome Institute"/>
            <person name="Curtis B.A."/>
            <person name="Tanifuji G."/>
            <person name="Burki F."/>
            <person name="Gruber A."/>
            <person name="Irimia M."/>
            <person name="Maruyama S."/>
            <person name="Arias M.C."/>
            <person name="Ball S.G."/>
            <person name="Gile G.H."/>
            <person name="Hirakawa Y."/>
            <person name="Hopkins J.F."/>
            <person name="Kuo A."/>
            <person name="Rensing S.A."/>
            <person name="Schmutz J."/>
            <person name="Symeonidi A."/>
            <person name="Elias M."/>
            <person name="Eveleigh R.J."/>
            <person name="Herman E.K."/>
            <person name="Klute M.J."/>
            <person name="Nakayama T."/>
            <person name="Obornik M."/>
            <person name="Reyes-Prieto A."/>
            <person name="Armbrust E.V."/>
            <person name="Aves S.J."/>
            <person name="Beiko R.G."/>
            <person name="Coutinho P."/>
            <person name="Dacks J.B."/>
            <person name="Durnford D.G."/>
            <person name="Fast N.M."/>
            <person name="Green B.R."/>
            <person name="Grisdale C.J."/>
            <person name="Hempel F."/>
            <person name="Henrissat B."/>
            <person name="Hoppner M.P."/>
            <person name="Ishida K."/>
            <person name="Kim E."/>
            <person name="Koreny L."/>
            <person name="Kroth P.G."/>
            <person name="Liu Y."/>
            <person name="Malik S.B."/>
            <person name="Maier U.G."/>
            <person name="McRose D."/>
            <person name="Mock T."/>
            <person name="Neilson J.A."/>
            <person name="Onodera N.T."/>
            <person name="Poole A.M."/>
            <person name="Pritham E.J."/>
            <person name="Richards T.A."/>
            <person name="Rocap G."/>
            <person name="Roy S.W."/>
            <person name="Sarai C."/>
            <person name="Schaack S."/>
            <person name="Shirato S."/>
            <person name="Slamovits C.H."/>
            <person name="Spencer D.F."/>
            <person name="Suzuki S."/>
            <person name="Worden A.Z."/>
            <person name="Zauner S."/>
            <person name="Barry K."/>
            <person name="Bell C."/>
            <person name="Bharti A.K."/>
            <person name="Crow J.A."/>
            <person name="Grimwood J."/>
            <person name="Kramer R."/>
            <person name="Lindquist E."/>
            <person name="Lucas S."/>
            <person name="Salamov A."/>
            <person name="McFadden G.I."/>
            <person name="Lane C.E."/>
            <person name="Keeling P.J."/>
            <person name="Gray M.W."/>
            <person name="Grigoriev I.V."/>
            <person name="Archibald J.M."/>
        </authorList>
    </citation>
    <scope>NUCLEOTIDE SEQUENCE</scope>
    <source>
        <strain evidence="7 9">CCMP2712</strain>
    </source>
</reference>
<protein>
    <recommendedName>
        <fullName evidence="1">gamma-glutamylcyclotransferase</fullName>
        <ecNumber evidence="1">4.3.2.9</ecNumber>
    </recommendedName>
</protein>
<feature type="chain" id="PRO_5008771992" description="gamma-glutamylcyclotransferase" evidence="6">
    <location>
        <begin position="20"/>
        <end position="359"/>
    </location>
</feature>
<dbReference type="PANTHER" id="PTHR12935">
    <property type="entry name" value="GAMMA-GLUTAMYLCYCLOTRANSFERASE"/>
    <property type="match status" value="1"/>
</dbReference>
<dbReference type="Pfam" id="PF13772">
    <property type="entry name" value="AIG2_2"/>
    <property type="match status" value="1"/>
</dbReference>
<dbReference type="HOGENOM" id="CLU_932010_0_0_1"/>
<evidence type="ECO:0000256" key="1">
    <source>
        <dbReference type="ARBA" id="ARBA00012346"/>
    </source>
</evidence>
<dbReference type="AlphaFoldDB" id="L1JZT4"/>
<dbReference type="CDD" id="cd06661">
    <property type="entry name" value="GGCT_like"/>
    <property type="match status" value="1"/>
</dbReference>
<dbReference type="eggNOG" id="ENOG502S68V">
    <property type="taxonomic scope" value="Eukaryota"/>
</dbReference>
<evidence type="ECO:0000313" key="8">
    <source>
        <dbReference type="EnsemblProtists" id="EKX53715"/>
    </source>
</evidence>
<dbReference type="OMA" id="QWAYVLE"/>
<proteinExistence type="predicted"/>